<evidence type="ECO:0000256" key="1">
    <source>
        <dbReference type="PROSITE-ProRule" id="PRU00284"/>
    </source>
</evidence>
<dbReference type="Gene3D" id="3.30.450.20">
    <property type="entry name" value="PAS domain"/>
    <property type="match status" value="1"/>
</dbReference>
<dbReference type="AlphaFoldDB" id="A0AAI8CL63"/>
<dbReference type="PROSITE" id="PS50111">
    <property type="entry name" value="CHEMOTAXIS_TRANSDUC_2"/>
    <property type="match status" value="1"/>
</dbReference>
<keyword evidence="3" id="KW-1133">Transmembrane helix</keyword>
<dbReference type="Gene3D" id="1.10.287.950">
    <property type="entry name" value="Methyl-accepting chemotaxis protein"/>
    <property type="match status" value="1"/>
</dbReference>
<organism evidence="5 6">
    <name type="scientific">Fervidobacterium islandicum</name>
    <dbReference type="NCBI Taxonomy" id="2423"/>
    <lineage>
        <taxon>Bacteria</taxon>
        <taxon>Thermotogati</taxon>
        <taxon>Thermotogota</taxon>
        <taxon>Thermotogae</taxon>
        <taxon>Thermotogales</taxon>
        <taxon>Fervidobacteriaceae</taxon>
        <taxon>Fervidobacterium</taxon>
    </lineage>
</organism>
<keyword evidence="2" id="KW-0175">Coiled coil</keyword>
<dbReference type="Proteomes" id="UP000093740">
    <property type="component" value="Chromosome"/>
</dbReference>
<feature type="transmembrane region" description="Helical" evidence="3">
    <location>
        <begin position="157"/>
        <end position="178"/>
    </location>
</feature>
<evidence type="ECO:0000256" key="3">
    <source>
        <dbReference type="SAM" id="Phobius"/>
    </source>
</evidence>
<name>A0AAI8CL63_FERIS</name>
<evidence type="ECO:0000259" key="4">
    <source>
        <dbReference type="PROSITE" id="PS50111"/>
    </source>
</evidence>
<feature type="transmembrane region" description="Helical" evidence="3">
    <location>
        <begin position="12"/>
        <end position="31"/>
    </location>
</feature>
<dbReference type="SUPFAM" id="SSF58104">
    <property type="entry name" value="Methyl-accepting chemotaxis protein (MCP) signaling domain"/>
    <property type="match status" value="1"/>
</dbReference>
<gene>
    <name evidence="5" type="ORF">NA23_06670</name>
</gene>
<keyword evidence="3" id="KW-0812">Transmembrane</keyword>
<dbReference type="GO" id="GO:0016020">
    <property type="term" value="C:membrane"/>
    <property type="evidence" value="ECO:0007669"/>
    <property type="project" value="InterPro"/>
</dbReference>
<dbReference type="RefSeq" id="WP_033191962.1">
    <property type="nucleotide sequence ID" value="NZ_CP014334.2"/>
</dbReference>
<sequence>MKINLRISWSYAITVSIFVLAWVVVILLFFMSEATKSTTDVAYKVLLQEVVAISQTKSYALIFMEKPSFGYYYMVDEKGYTVAHTDRTKVGLNVREQVPELFEFMEKNKKGVYEYKYEGIKRYVAFTYDGQYYFAHATSENELLNRFQKFKTTFNRVLLPVVILLTLVSSYFVAEFLLKKPRYQLKVSNNLVKNISENIIQTSSSASEIKAMAENTESAANQVDRSLEEFAAYLEESRAETETTIRGLNEFTNTIEQITEYTSKLAVLTESLGKLTDSITDISDNITVLAINVSIETSKQNIDREGLSRIAEMIMELSNSARNLAKESKQSLENVENIVTSTTLITEKITKRLSSVRESLNTILQVSQASTTNVDKLVNASRIAHESVEELYSGIEQLEEAIMNIKDEIERFKEEIGKFNL</sequence>
<protein>
    <submittedName>
        <fullName evidence="5">Methyl-accepting chemotaxis protein</fullName>
    </submittedName>
</protein>
<feature type="coiled-coil region" evidence="2">
    <location>
        <begin position="388"/>
        <end position="415"/>
    </location>
</feature>
<evidence type="ECO:0000256" key="2">
    <source>
        <dbReference type="SAM" id="Coils"/>
    </source>
</evidence>
<evidence type="ECO:0000313" key="5">
    <source>
        <dbReference type="EMBL" id="AMW32964.1"/>
    </source>
</evidence>
<dbReference type="KEGG" id="fia:NA23_06670"/>
<proteinExistence type="predicted"/>
<keyword evidence="6" id="KW-1185">Reference proteome</keyword>
<keyword evidence="1" id="KW-0807">Transducer</keyword>
<feature type="domain" description="Methyl-accepting transducer" evidence="4">
    <location>
        <begin position="196"/>
        <end position="413"/>
    </location>
</feature>
<reference evidence="5 6" key="1">
    <citation type="journal article" date="2015" name="Stand. Genomic Sci.">
        <title>Genome sequence of a native-feather degrading extremely thermophilic Eubacterium, Fervidobacterium islandicum AW-1.</title>
        <authorList>
            <person name="Lee Y.J."/>
            <person name="Jeong H."/>
            <person name="Park G.S."/>
            <person name="Kwak Y."/>
            <person name="Lee S.J."/>
            <person name="Lee S.J."/>
            <person name="Park M.K."/>
            <person name="Kim J.Y."/>
            <person name="Kang H.K."/>
            <person name="Shin J.H."/>
            <person name="Lee D.W."/>
        </authorList>
    </citation>
    <scope>NUCLEOTIDE SEQUENCE [LARGE SCALE GENOMIC DNA]</scope>
    <source>
        <strain evidence="5 6">AW-1</strain>
    </source>
</reference>
<accession>A0AAI8CL63</accession>
<keyword evidence="3" id="KW-0472">Membrane</keyword>
<dbReference type="EMBL" id="CP014334">
    <property type="protein sequence ID" value="AMW32964.1"/>
    <property type="molecule type" value="Genomic_DNA"/>
</dbReference>
<evidence type="ECO:0000313" key="6">
    <source>
        <dbReference type="Proteomes" id="UP000093740"/>
    </source>
</evidence>
<dbReference type="InterPro" id="IPR004089">
    <property type="entry name" value="MCPsignal_dom"/>
</dbReference>
<dbReference type="GO" id="GO:0007165">
    <property type="term" value="P:signal transduction"/>
    <property type="evidence" value="ECO:0007669"/>
    <property type="project" value="UniProtKB-KW"/>
</dbReference>